<dbReference type="AlphaFoldDB" id="A0AAU8JQM4"/>
<protein>
    <submittedName>
        <fullName evidence="1">Uncharacterized protein</fullName>
    </submittedName>
</protein>
<dbReference type="KEGG" id="kcm:ABWK59_04085"/>
<name>A0AAU8JQM4_9ACTN</name>
<accession>A0AAU8JQM4</accession>
<organism evidence="1">
    <name type="scientific">Kitasatospora camelliae</name>
    <dbReference type="NCBI Taxonomy" id="3156397"/>
    <lineage>
        <taxon>Bacteria</taxon>
        <taxon>Bacillati</taxon>
        <taxon>Actinomycetota</taxon>
        <taxon>Actinomycetes</taxon>
        <taxon>Kitasatosporales</taxon>
        <taxon>Streptomycetaceae</taxon>
        <taxon>Kitasatospora</taxon>
    </lineage>
</organism>
<sequence>MCRRTTCRTCGKYTYAGCGQHVDQVLAGIPKADRCSCPASTRTGGSWLSRLLGRG</sequence>
<proteinExistence type="predicted"/>
<dbReference type="PANTHER" id="PTHR34724">
    <property type="entry name" value="OS12G0596101 PROTEIN"/>
    <property type="match status" value="1"/>
</dbReference>
<gene>
    <name evidence="1" type="ORF">ABWK59_04085</name>
</gene>
<evidence type="ECO:0000313" key="1">
    <source>
        <dbReference type="EMBL" id="XCM78171.1"/>
    </source>
</evidence>
<dbReference type="EMBL" id="CP159872">
    <property type="protein sequence ID" value="XCM78171.1"/>
    <property type="molecule type" value="Genomic_DNA"/>
</dbReference>
<reference evidence="1" key="1">
    <citation type="submission" date="2024-06" db="EMBL/GenBank/DDBJ databases">
        <title>The genome sequences of Kitasatospora sp. strain HUAS MG31.</title>
        <authorList>
            <person name="Mo P."/>
        </authorList>
    </citation>
    <scope>NUCLEOTIDE SEQUENCE</scope>
    <source>
        <strain evidence="1">HUAS MG31</strain>
    </source>
</reference>
<dbReference type="RefSeq" id="WP_354637914.1">
    <property type="nucleotide sequence ID" value="NZ_CP159872.1"/>
</dbReference>
<dbReference type="PANTHER" id="PTHR34724:SF2">
    <property type="entry name" value="OS12G0596101 PROTEIN"/>
    <property type="match status" value="1"/>
</dbReference>